<keyword evidence="14" id="KW-1185">Reference proteome</keyword>
<dbReference type="KEGG" id="hbh:E4T21_01180"/>
<feature type="transmembrane region" description="Helical" evidence="11">
    <location>
        <begin position="161"/>
        <end position="181"/>
    </location>
</feature>
<feature type="transmembrane region" description="Helical" evidence="11">
    <location>
        <begin position="246"/>
        <end position="265"/>
    </location>
</feature>
<feature type="transmembrane region" description="Helical" evidence="11">
    <location>
        <begin position="71"/>
        <end position="90"/>
    </location>
</feature>
<comment type="similarity">
    <text evidence="2 11">Belongs to the ABC-2 integral membrane protein family.</text>
</comment>
<dbReference type="EMBL" id="CP038437">
    <property type="protein sequence ID" value="QEM80325.1"/>
    <property type="molecule type" value="Genomic_DNA"/>
</dbReference>
<evidence type="ECO:0000256" key="2">
    <source>
        <dbReference type="ARBA" id="ARBA00007783"/>
    </source>
</evidence>
<protein>
    <recommendedName>
        <fullName evidence="11">Transport permease protein</fullName>
    </recommendedName>
</protein>
<dbReference type="Proteomes" id="UP000324285">
    <property type="component" value="Chromosome"/>
</dbReference>
<reference evidence="13" key="1">
    <citation type="submission" date="2021-02" db="EMBL/GenBank/DDBJ databases">
        <title>Strain Y2R2, a novel species of the genus Halomonas.</title>
        <authorList>
            <person name="Huang H."/>
        </authorList>
    </citation>
    <scope>NUCLEOTIDE SEQUENCE</scope>
    <source>
        <strain evidence="13">Y2R2</strain>
    </source>
</reference>
<feature type="transmembrane region" description="Helical" evidence="11">
    <location>
        <begin position="44"/>
        <end position="65"/>
    </location>
</feature>
<keyword evidence="5" id="KW-0762">Sugar transport</keyword>
<dbReference type="PRINTS" id="PR00164">
    <property type="entry name" value="ABC2TRNSPORT"/>
</dbReference>
<comment type="subcellular location">
    <subcellularLocation>
        <location evidence="11">Cell inner membrane</location>
        <topology evidence="11">Multi-pass membrane protein</topology>
    </subcellularLocation>
    <subcellularLocation>
        <location evidence="1">Cell membrane</location>
        <topology evidence="1">Multi-pass membrane protein</topology>
    </subcellularLocation>
</comment>
<evidence type="ECO:0000256" key="8">
    <source>
        <dbReference type="ARBA" id="ARBA00022989"/>
    </source>
</evidence>
<dbReference type="GO" id="GO:0015774">
    <property type="term" value="P:polysaccharide transport"/>
    <property type="evidence" value="ECO:0007669"/>
    <property type="project" value="UniProtKB-KW"/>
</dbReference>
<evidence type="ECO:0000256" key="6">
    <source>
        <dbReference type="ARBA" id="ARBA00022692"/>
    </source>
</evidence>
<evidence type="ECO:0000256" key="5">
    <source>
        <dbReference type="ARBA" id="ARBA00022597"/>
    </source>
</evidence>
<keyword evidence="8 11" id="KW-1133">Transmembrane helix</keyword>
<keyword evidence="10 11" id="KW-0472">Membrane</keyword>
<name>A0A5C1NDL3_9GAMM</name>
<dbReference type="GO" id="GO:0015920">
    <property type="term" value="P:lipopolysaccharide transport"/>
    <property type="evidence" value="ECO:0007669"/>
    <property type="project" value="TreeGrafter"/>
</dbReference>
<keyword evidence="4 11" id="KW-1003">Cell membrane</keyword>
<dbReference type="GO" id="GO:0140359">
    <property type="term" value="F:ABC-type transporter activity"/>
    <property type="evidence" value="ECO:0007669"/>
    <property type="project" value="InterPro"/>
</dbReference>
<proteinExistence type="inferred from homology"/>
<dbReference type="Pfam" id="PF01061">
    <property type="entry name" value="ABC2_membrane"/>
    <property type="match status" value="1"/>
</dbReference>
<dbReference type="OrthoDB" id="9814458at2"/>
<evidence type="ECO:0000256" key="11">
    <source>
        <dbReference type="RuleBase" id="RU361157"/>
    </source>
</evidence>
<dbReference type="PANTHER" id="PTHR30413">
    <property type="entry name" value="INNER MEMBRANE TRANSPORT PERMEASE"/>
    <property type="match status" value="1"/>
</dbReference>
<dbReference type="PANTHER" id="PTHR30413:SF10">
    <property type="entry name" value="CAPSULE POLYSACCHARIDE EXPORT INNER-MEMBRANE PROTEIN CTRC"/>
    <property type="match status" value="1"/>
</dbReference>
<feature type="domain" description="ABC transmembrane type-2" evidence="12">
    <location>
        <begin position="42"/>
        <end position="265"/>
    </location>
</feature>
<comment type="caution">
    <text evidence="11">Lacks conserved residue(s) required for the propagation of feature annotation.</text>
</comment>
<keyword evidence="9" id="KW-0625">Polysaccharide transport</keyword>
<evidence type="ECO:0000256" key="10">
    <source>
        <dbReference type="ARBA" id="ARBA00023136"/>
    </source>
</evidence>
<dbReference type="GO" id="GO:0043190">
    <property type="term" value="C:ATP-binding cassette (ABC) transporter complex"/>
    <property type="evidence" value="ECO:0007669"/>
    <property type="project" value="InterPro"/>
</dbReference>
<dbReference type="InterPro" id="IPR047817">
    <property type="entry name" value="ABC2_TM_bact-type"/>
</dbReference>
<evidence type="ECO:0000256" key="3">
    <source>
        <dbReference type="ARBA" id="ARBA00022448"/>
    </source>
</evidence>
<dbReference type="InterPro" id="IPR013525">
    <property type="entry name" value="ABC2_TM"/>
</dbReference>
<evidence type="ECO:0000256" key="4">
    <source>
        <dbReference type="ARBA" id="ARBA00022475"/>
    </source>
</evidence>
<sequence length="272" mass="30872">MPESRSTPGSSADTRSAWAVTYSVWYAMFMREAISRTMSDRMGWFWMIAEPMAFTVIMVSIRSFIKSDRMVVGAEFIPWMVVGLMGFFLIREGMMRALGAIKSNQALFAYRQVQPVDPVLVRNFLEGMLRTFIFMLFILGASMLDVDLFPDDAMAAMAGWLSMWSLGLALGLVVSVLGTLVTEVGMVVRMINLPLFILSGVIFPLNQLPHWMLDYLMLNPVVHGVENLRHAFFNGYHVVHGTSMTYFWLCTLAIMTLGLILHVRFRDRLKAQ</sequence>
<keyword evidence="7" id="KW-0972">Capsule biogenesis/degradation</keyword>
<dbReference type="InterPro" id="IPR000412">
    <property type="entry name" value="ABC_2_transport"/>
</dbReference>
<keyword evidence="3 11" id="KW-0813">Transport</keyword>
<gene>
    <name evidence="13" type="ORF">E4T21_01180</name>
</gene>
<evidence type="ECO:0000313" key="13">
    <source>
        <dbReference type="EMBL" id="QEM80325.1"/>
    </source>
</evidence>
<keyword evidence="6 11" id="KW-0812">Transmembrane</keyword>
<dbReference type="PROSITE" id="PS51012">
    <property type="entry name" value="ABC_TM2"/>
    <property type="match status" value="1"/>
</dbReference>
<accession>A0A5C1NDL3</accession>
<dbReference type="RefSeq" id="WP_149282788.1">
    <property type="nucleotide sequence ID" value="NZ_CP038437.2"/>
</dbReference>
<evidence type="ECO:0000256" key="7">
    <source>
        <dbReference type="ARBA" id="ARBA00022903"/>
    </source>
</evidence>
<evidence type="ECO:0000256" key="9">
    <source>
        <dbReference type="ARBA" id="ARBA00023047"/>
    </source>
</evidence>
<evidence type="ECO:0000259" key="12">
    <source>
        <dbReference type="PROSITE" id="PS51012"/>
    </source>
</evidence>
<dbReference type="AlphaFoldDB" id="A0A5C1NDL3"/>
<evidence type="ECO:0000313" key="14">
    <source>
        <dbReference type="Proteomes" id="UP000324285"/>
    </source>
</evidence>
<organism evidence="13 14">
    <name type="scientific">Halomonas binhaiensis</name>
    <dbReference type="NCBI Taxonomy" id="2562282"/>
    <lineage>
        <taxon>Bacteria</taxon>
        <taxon>Pseudomonadati</taxon>
        <taxon>Pseudomonadota</taxon>
        <taxon>Gammaproteobacteria</taxon>
        <taxon>Oceanospirillales</taxon>
        <taxon>Halomonadaceae</taxon>
        <taxon>Halomonas</taxon>
    </lineage>
</organism>
<evidence type="ECO:0000256" key="1">
    <source>
        <dbReference type="ARBA" id="ARBA00004651"/>
    </source>
</evidence>
<dbReference type="PIRSF" id="PIRSF006648">
    <property type="entry name" value="DrrB"/>
    <property type="match status" value="1"/>
</dbReference>
<feature type="transmembrane region" description="Helical" evidence="11">
    <location>
        <begin position="193"/>
        <end position="213"/>
    </location>
</feature>